<proteinExistence type="predicted"/>
<comment type="caution">
    <text evidence="1">The sequence shown here is derived from an EMBL/GenBank/DDBJ whole genome shotgun (WGS) entry which is preliminary data.</text>
</comment>
<dbReference type="EMBL" id="JAIWYP010000001">
    <property type="protein sequence ID" value="KAH3889865.1"/>
    <property type="molecule type" value="Genomic_DNA"/>
</dbReference>
<evidence type="ECO:0000313" key="2">
    <source>
        <dbReference type="Proteomes" id="UP000828390"/>
    </source>
</evidence>
<dbReference type="AlphaFoldDB" id="A0A9D4N6B8"/>
<gene>
    <name evidence="1" type="ORF">DPMN_013931</name>
</gene>
<sequence length="53" mass="6052">MSYLYLIDVRLGCRAYGLTDAGCEHRTLNEARRKATVVCQRVLSLLCILDQHL</sequence>
<protein>
    <submittedName>
        <fullName evidence="1">Uncharacterized protein</fullName>
    </submittedName>
</protein>
<name>A0A9D4N6B8_DREPO</name>
<keyword evidence="2" id="KW-1185">Reference proteome</keyword>
<dbReference type="Proteomes" id="UP000828390">
    <property type="component" value="Unassembled WGS sequence"/>
</dbReference>
<reference evidence="1" key="1">
    <citation type="journal article" date="2019" name="bioRxiv">
        <title>The Genome of the Zebra Mussel, Dreissena polymorpha: A Resource for Invasive Species Research.</title>
        <authorList>
            <person name="McCartney M.A."/>
            <person name="Auch B."/>
            <person name="Kono T."/>
            <person name="Mallez S."/>
            <person name="Zhang Y."/>
            <person name="Obille A."/>
            <person name="Becker A."/>
            <person name="Abrahante J.E."/>
            <person name="Garbe J."/>
            <person name="Badalamenti J.P."/>
            <person name="Herman A."/>
            <person name="Mangelson H."/>
            <person name="Liachko I."/>
            <person name="Sullivan S."/>
            <person name="Sone E.D."/>
            <person name="Koren S."/>
            <person name="Silverstein K.A.T."/>
            <person name="Beckman K.B."/>
            <person name="Gohl D.M."/>
        </authorList>
    </citation>
    <scope>NUCLEOTIDE SEQUENCE</scope>
    <source>
        <strain evidence="1">Duluth1</strain>
        <tissue evidence="1">Whole animal</tissue>
    </source>
</reference>
<accession>A0A9D4N6B8</accession>
<organism evidence="1 2">
    <name type="scientific">Dreissena polymorpha</name>
    <name type="common">Zebra mussel</name>
    <name type="synonym">Mytilus polymorpha</name>
    <dbReference type="NCBI Taxonomy" id="45954"/>
    <lineage>
        <taxon>Eukaryota</taxon>
        <taxon>Metazoa</taxon>
        <taxon>Spiralia</taxon>
        <taxon>Lophotrochozoa</taxon>
        <taxon>Mollusca</taxon>
        <taxon>Bivalvia</taxon>
        <taxon>Autobranchia</taxon>
        <taxon>Heteroconchia</taxon>
        <taxon>Euheterodonta</taxon>
        <taxon>Imparidentia</taxon>
        <taxon>Neoheterodontei</taxon>
        <taxon>Myida</taxon>
        <taxon>Dreissenoidea</taxon>
        <taxon>Dreissenidae</taxon>
        <taxon>Dreissena</taxon>
    </lineage>
</organism>
<evidence type="ECO:0000313" key="1">
    <source>
        <dbReference type="EMBL" id="KAH3889865.1"/>
    </source>
</evidence>
<reference evidence="1" key="2">
    <citation type="submission" date="2020-11" db="EMBL/GenBank/DDBJ databases">
        <authorList>
            <person name="McCartney M.A."/>
            <person name="Auch B."/>
            <person name="Kono T."/>
            <person name="Mallez S."/>
            <person name="Becker A."/>
            <person name="Gohl D.M."/>
            <person name="Silverstein K.A.T."/>
            <person name="Koren S."/>
            <person name="Bechman K.B."/>
            <person name="Herman A."/>
            <person name="Abrahante J.E."/>
            <person name="Garbe J."/>
        </authorList>
    </citation>
    <scope>NUCLEOTIDE SEQUENCE</scope>
    <source>
        <strain evidence="1">Duluth1</strain>
        <tissue evidence="1">Whole animal</tissue>
    </source>
</reference>